<dbReference type="GeneID" id="113503913"/>
<feature type="region of interest" description="Disordered" evidence="1">
    <location>
        <begin position="492"/>
        <end position="548"/>
    </location>
</feature>
<feature type="compositionally biased region" description="Polar residues" evidence="1">
    <location>
        <begin position="90"/>
        <end position="102"/>
    </location>
</feature>
<feature type="region of interest" description="Disordered" evidence="1">
    <location>
        <begin position="955"/>
        <end position="1082"/>
    </location>
</feature>
<accession>A0A7E5WM65</accession>
<feature type="compositionally biased region" description="Basic and acidic residues" evidence="1">
    <location>
        <begin position="1027"/>
        <end position="1043"/>
    </location>
</feature>
<name>A0A7E5WM65_TRINI</name>
<feature type="region of interest" description="Disordered" evidence="1">
    <location>
        <begin position="1134"/>
        <end position="1166"/>
    </location>
</feature>
<feature type="region of interest" description="Disordered" evidence="1">
    <location>
        <begin position="430"/>
        <end position="449"/>
    </location>
</feature>
<sequence>MAQSRPVTKVKESVKLKSISFMNKDDSGCDTCPEESLPDISPQDTDSESQSSDASKQRAADKCRGTSSINLRSTNRSKADSQLLPDVGRTGTSPTTHSNMKTKQAKEELDKSIDEDTVIEPKTRARKKASDIVDDDKKSTADEPKTSKEAKKPIAKPKAIVKKRPLGIRKTLRSKKAIVIKEKVKNVIKQAVKRGRKPGLKIKTEESQDKETVPLIPASEIKTEPVEETSPNSRSSSPKTAGRRQRLSSDLAMMKTMLGDSPGSLVIGSRTSPYSMRSERSNSPSLFEGKNLRSGKPRKVKNNLLSEVVLKEQKKRRRLHSDSKASDTADTPEDCKKLKRGRSCSRDGSEISKCSDITESDLSMSETLNDTDSKELNKKLDKSKTDLDIDIENNVQISTIEKVPSLNVDSKLAETKLEAEPSCIINAKDKKKMSLQRSTSLDSDNNNSNRIKLEDLNSAEIEEKILMKTENDTLFDARSSILTSMSKTFNSKEVSKNIRKARRGRKVAAASRAAPPASAAPKAGSASSSAPEPAEPADDKVETIDTLTKEINDLINNLDQNIDGDHEMVAESNTSTSTTTDSTPDQLQTKTASKFYGLAKPLNNVDNVVPTPETPVKDKDTISPVSNENTPSKNDDGENIRLHYEEDSAEKPVKGAKLDIPFKCSPVASIDKLMDRLKEFEEFDKRRQMESKAIDGNKPMMVTNDVVLIPKSGDIKPLKDIQSVRSPEKPFEKENVLSCFENNSAISIVKRDQVRKSTDVELPNSVTLIKRNSFSSRKESTSSNHSRESDAISIFEKSLGKDVTLTEIRKSVDKSAPVSSTQVDLHQFATLHPNTSSSNPNLGGHVLDSSQISITPRVVDSKINNDVQIISKRKSRESMSRKSSESTIDTDDKMATIEKIKSPSHQNLSPAVSITPTPVAIKSPEAVPMETEALPPPLETIKVLDEISASESVTVESSKVADVPKEEPKLETPVEEAATTATIVDIETKSEVAQTPEVLPEVTKEDVDEKTETIEPKPEEVQPTETAEAKPAESKPAEPETKPSKGAKSKSARNSTECQAGPSNVLNETPESQKRKENVLRTLGLLTHKAAKEAKIEKLKEKERIYSGMMSNKSKNAKSQGDYTGTLKTVIKLNRGAGDKKKHRSSLKMTFQKSKYRSGKPAPEVGEAANEDDAYYTIERREGAAGAGSDGGHRKTHYSNRLNNHDPEAAPEPAEPKETLNLVIPEKASSFSIHPGRLCMDQCFYCGGKFGLFDTPCHIAQIKSSERQKKVLDNEEKLTIDSCLCDACYRHVDRRANCPSYRKRPFNKQPLDIPITSLHNSNQSEKASSPPMEEDSEEESNTVSTSVAGAGSARVALCHTEGCARPADHSIRRKWLIKMRSSVNKLLKLKCDYPGLHTLPLCGPHYAALAPLLACALCRRRITKHHNVHFIHQGYLELNPHLKSAGVPVQFTERPVLCKTCRYYCTLLQRPGHNDAYASGYRRKLLLIYNIEIPQTSENETEDVTQEDGKVKKKQRAKSKQRKSTEPDKMDSESSERTSESTPEKDKKEDSDGKEQPLEEDIESLISSNKILVPNATKPNENPPSDGSEADMQCDIDAPIIPLDKQTELQYLLQKQNNPAQFLPKPNLTQKQRNILKVHNLSGIQKPGSQHRINEKNSKRIHKLGQILSHKERVRSSDTDEEKVKETGIPILKNISLNEECTIESIPNKRPADITTLKNKWQMSESFTQVKKNLSELSKNKDHKKSSDVQKYSNPVKRLETNPSISVRELFPGEEEMNLQCNIEFNNVKGVTPEGWEKCNTMIQYDVETKKLWNELQRPYGNQSSFLRHLILLEKYFRNGDLVLAQNATPHASTYSDSIQNRLRAYDNVASETPKRAESVSLIEFRKKPAVNGKSLLKSNQNEAEKETNKFKPPPGPVQKTKSSKSDKAKSKPLPPELIAINTPNAQGRKAIQNVLHNIQQLVKGVSASDPTEIAAAPLPVAASTPVSTKFDPPVPVVTPKEKKDTPNKKDDAPKKPKTTSKPWRPTLMPITQENLAKIAREPTQVAVDGRTLPSLVQVMSSGKRYHITLQDYNKMCIMRREKLQQLQDGDKAKRPADEAAASDIQPSNAQCAMLGNGGSVVQNVAADDKDKKEVPELGPIGSNAATILKNVGLKNITIAPIPAKTATVTSQTVASPMVSSPALLVSSPTLRPGPGPGPALGVGLGAGLTVLSEAPLLLPNIPRSLTVIPQTVLAPPDARP</sequence>
<feature type="compositionally biased region" description="Basic residues" evidence="1">
    <location>
        <begin position="153"/>
        <end position="168"/>
    </location>
</feature>
<dbReference type="KEGG" id="tnl:113503913"/>
<feature type="compositionally biased region" description="Polar residues" evidence="1">
    <location>
        <begin position="269"/>
        <end position="285"/>
    </location>
</feature>
<dbReference type="OrthoDB" id="249703at2759"/>
<feature type="compositionally biased region" description="Basic residues" evidence="1">
    <location>
        <begin position="497"/>
        <end position="506"/>
    </location>
</feature>
<reference evidence="3 4" key="1">
    <citation type="submission" date="2025-04" db="UniProtKB">
        <authorList>
            <consortium name="RefSeq"/>
        </authorList>
    </citation>
    <scope>IDENTIFICATION</scope>
</reference>
<feature type="compositionally biased region" description="Low complexity" evidence="1">
    <location>
        <begin position="572"/>
        <end position="583"/>
    </location>
</feature>
<feature type="region of interest" description="Disordered" evidence="1">
    <location>
        <begin position="1309"/>
        <end position="1345"/>
    </location>
</feature>
<dbReference type="InterPro" id="IPR051372">
    <property type="entry name" value="CWC21"/>
</dbReference>
<feature type="region of interest" description="Disordered" evidence="1">
    <location>
        <begin position="1497"/>
        <end position="1592"/>
    </location>
</feature>
<dbReference type="PANTHER" id="PTHR36562">
    <property type="entry name" value="SERINE/ARGININE REPETITIVE MATRIX 2"/>
    <property type="match status" value="1"/>
</dbReference>
<dbReference type="GO" id="GO:0005634">
    <property type="term" value="C:nucleus"/>
    <property type="evidence" value="ECO:0007669"/>
    <property type="project" value="TreeGrafter"/>
</dbReference>
<feature type="compositionally biased region" description="Polar residues" evidence="1">
    <location>
        <begin position="1317"/>
        <end position="1327"/>
    </location>
</feature>
<evidence type="ECO:0000313" key="3">
    <source>
        <dbReference type="RefSeq" id="XP_026741855.1"/>
    </source>
</evidence>
<dbReference type="RefSeq" id="XP_026741855.1">
    <property type="nucleotide sequence ID" value="XM_026886054.1"/>
</dbReference>
<evidence type="ECO:0000256" key="1">
    <source>
        <dbReference type="SAM" id="MobiDB-lite"/>
    </source>
</evidence>
<dbReference type="RefSeq" id="XP_026741856.1">
    <property type="nucleotide sequence ID" value="XM_026886055.1"/>
</dbReference>
<feature type="compositionally biased region" description="Polar residues" evidence="1">
    <location>
        <begin position="65"/>
        <end position="76"/>
    </location>
</feature>
<feature type="compositionally biased region" description="Basic residues" evidence="1">
    <location>
        <begin position="1511"/>
        <end position="1522"/>
    </location>
</feature>
<feature type="region of interest" description="Disordered" evidence="1">
    <location>
        <begin position="22"/>
        <end position="168"/>
    </location>
</feature>
<proteinExistence type="predicted"/>
<protein>
    <submittedName>
        <fullName evidence="3 4">Uncharacterized protein LOC113503913 isoform X1</fullName>
    </submittedName>
</protein>
<feature type="compositionally biased region" description="Polar residues" evidence="1">
    <location>
        <begin position="355"/>
        <end position="370"/>
    </location>
</feature>
<feature type="compositionally biased region" description="Low complexity" evidence="1">
    <location>
        <begin position="975"/>
        <end position="985"/>
    </location>
</feature>
<feature type="region of interest" description="Disordered" evidence="1">
    <location>
        <begin position="1984"/>
        <end position="2026"/>
    </location>
</feature>
<feature type="region of interest" description="Disordered" evidence="1">
    <location>
        <begin position="2087"/>
        <end position="2106"/>
    </location>
</feature>
<evidence type="ECO:0000313" key="4">
    <source>
        <dbReference type="RefSeq" id="XP_026741856.1"/>
    </source>
</evidence>
<feature type="compositionally biased region" description="Polar residues" evidence="1">
    <location>
        <begin position="1052"/>
        <end position="1070"/>
    </location>
</feature>
<feature type="compositionally biased region" description="Basic and acidic residues" evidence="1">
    <location>
        <begin position="537"/>
        <end position="548"/>
    </location>
</feature>
<evidence type="ECO:0000313" key="2">
    <source>
        <dbReference type="Proteomes" id="UP000322000"/>
    </source>
</evidence>
<feature type="region of interest" description="Disordered" evidence="1">
    <location>
        <begin position="191"/>
        <end position="375"/>
    </location>
</feature>
<feature type="region of interest" description="Disordered" evidence="1">
    <location>
        <begin position="1183"/>
        <end position="1216"/>
    </location>
</feature>
<feature type="compositionally biased region" description="Low complexity" evidence="1">
    <location>
        <begin position="507"/>
        <end position="532"/>
    </location>
</feature>
<feature type="compositionally biased region" description="Basic and acidic residues" evidence="1">
    <location>
        <begin position="2000"/>
        <end position="2015"/>
    </location>
</feature>
<feature type="compositionally biased region" description="Basic and acidic residues" evidence="1">
    <location>
        <begin position="1523"/>
        <end position="1557"/>
    </location>
</feature>
<feature type="region of interest" description="Disordered" evidence="1">
    <location>
        <begin position="1893"/>
        <end position="1938"/>
    </location>
</feature>
<feature type="compositionally biased region" description="Low complexity" evidence="1">
    <location>
        <begin position="438"/>
        <end position="449"/>
    </location>
</feature>
<feature type="compositionally biased region" description="Polar residues" evidence="1">
    <location>
        <begin position="42"/>
        <end position="54"/>
    </location>
</feature>
<dbReference type="Proteomes" id="UP000322000">
    <property type="component" value="Chromosome 20"/>
</dbReference>
<dbReference type="PANTHER" id="PTHR36562:SF6">
    <property type="entry name" value="EG:133E12.4 PROTEIN"/>
    <property type="match status" value="1"/>
</dbReference>
<feature type="region of interest" description="Disordered" evidence="1">
    <location>
        <begin position="569"/>
        <end position="639"/>
    </location>
</feature>
<feature type="compositionally biased region" description="Basic residues" evidence="1">
    <location>
        <begin position="191"/>
        <end position="200"/>
    </location>
</feature>
<keyword evidence="2" id="KW-1185">Reference proteome</keyword>
<gene>
    <name evidence="3 4" type="primary">LOC113503913</name>
</gene>
<feature type="compositionally biased region" description="Polar residues" evidence="1">
    <location>
        <begin position="623"/>
        <end position="632"/>
    </location>
</feature>
<dbReference type="CTD" id="46006"/>
<feature type="compositionally biased region" description="Polar residues" evidence="1">
    <location>
        <begin position="229"/>
        <end position="239"/>
    </location>
</feature>
<feature type="compositionally biased region" description="Basic and acidic residues" evidence="1">
    <location>
        <begin position="202"/>
        <end position="212"/>
    </location>
</feature>
<feature type="compositionally biased region" description="Basic and acidic residues" evidence="1">
    <location>
        <begin position="2087"/>
        <end position="2098"/>
    </location>
</feature>
<feature type="compositionally biased region" description="Basic and acidic residues" evidence="1">
    <location>
        <begin position="55"/>
        <end position="64"/>
    </location>
</feature>
<feature type="compositionally biased region" description="Basic and acidic residues" evidence="1">
    <location>
        <begin position="1002"/>
        <end position="1020"/>
    </location>
</feature>
<feature type="compositionally biased region" description="Basic and acidic residues" evidence="1">
    <location>
        <begin position="1203"/>
        <end position="1216"/>
    </location>
</feature>
<feature type="compositionally biased region" description="Basic and acidic residues" evidence="1">
    <location>
        <begin position="104"/>
        <end position="152"/>
    </location>
</feature>
<feature type="compositionally biased region" description="Basic and acidic residues" evidence="1">
    <location>
        <begin position="962"/>
        <end position="972"/>
    </location>
</feature>
<organism evidence="2 3">
    <name type="scientific">Trichoplusia ni</name>
    <name type="common">Cabbage looper</name>
    <dbReference type="NCBI Taxonomy" id="7111"/>
    <lineage>
        <taxon>Eukaryota</taxon>
        <taxon>Metazoa</taxon>
        <taxon>Ecdysozoa</taxon>
        <taxon>Arthropoda</taxon>
        <taxon>Hexapoda</taxon>
        <taxon>Insecta</taxon>
        <taxon>Pterygota</taxon>
        <taxon>Neoptera</taxon>
        <taxon>Endopterygota</taxon>
        <taxon>Lepidoptera</taxon>
        <taxon>Glossata</taxon>
        <taxon>Ditrysia</taxon>
        <taxon>Noctuoidea</taxon>
        <taxon>Noctuidae</taxon>
        <taxon>Plusiinae</taxon>
        <taxon>Trichoplusia</taxon>
    </lineage>
</organism>